<organism evidence="1 2">
    <name type="scientific">Arcticibacter tournemirensis</name>
    <dbReference type="NCBI Taxonomy" id="699437"/>
    <lineage>
        <taxon>Bacteria</taxon>
        <taxon>Pseudomonadati</taxon>
        <taxon>Bacteroidota</taxon>
        <taxon>Sphingobacteriia</taxon>
        <taxon>Sphingobacteriales</taxon>
        <taxon>Sphingobacteriaceae</taxon>
        <taxon>Arcticibacter</taxon>
    </lineage>
</organism>
<dbReference type="Proteomes" id="UP000290848">
    <property type="component" value="Unassembled WGS sequence"/>
</dbReference>
<accession>A0A4Q0MHG5</accession>
<gene>
    <name evidence="1" type="ORF">EKH83_01685</name>
</gene>
<evidence type="ECO:0000313" key="2">
    <source>
        <dbReference type="Proteomes" id="UP000290848"/>
    </source>
</evidence>
<dbReference type="RefSeq" id="WP_128767645.1">
    <property type="nucleotide sequence ID" value="NZ_RXOC01000001.1"/>
</dbReference>
<reference evidence="1 2" key="1">
    <citation type="submission" date="2018-12" db="EMBL/GenBank/DDBJ databases">
        <title>The Draft Genome Sequence of the Soil Bacterium Pedobacter tournemirensis R1.</title>
        <authorList>
            <person name="He J."/>
        </authorList>
    </citation>
    <scope>NUCLEOTIDE SEQUENCE [LARGE SCALE GENOMIC DNA]</scope>
    <source>
        <strain evidence="1 2">R1</strain>
    </source>
</reference>
<dbReference type="AlphaFoldDB" id="A0A4Q0MHG5"/>
<proteinExistence type="predicted"/>
<name>A0A4Q0MHG5_9SPHI</name>
<evidence type="ECO:0000313" key="1">
    <source>
        <dbReference type="EMBL" id="RXF72459.1"/>
    </source>
</evidence>
<sequence length="285" mass="33990">MKDKAKLYNSVPRDQTVVFLRKLFATHEELLYELAPKGFERSIYYYVHHPSLPEAYTEYRCMRIKNYRVAKMLKLRYIFQPLISFDDFAKTYVHAPAHPRREMLRLLGMKIKEVCCSSGIVHNRRGECYLHHESENVRNDIIYNAYVDLIDDTTLGNDQILATTDNYMNYDYYHVYYCIFRFLKAEKADWHFHPDYLIFLKGLETELENEESRDFETYDAESAVLNQIKAASFKEESDEDFEGHGFLNFQDELEHEKENPSAMVRAYYDVYGKWPEGFPPKAEEY</sequence>
<dbReference type="EMBL" id="RXOC01000001">
    <property type="protein sequence ID" value="RXF72459.1"/>
    <property type="molecule type" value="Genomic_DNA"/>
</dbReference>
<comment type="caution">
    <text evidence="1">The sequence shown here is derived from an EMBL/GenBank/DDBJ whole genome shotgun (WGS) entry which is preliminary data.</text>
</comment>
<protein>
    <submittedName>
        <fullName evidence="1">Uncharacterized protein</fullName>
    </submittedName>
</protein>